<reference evidence="3 4" key="1">
    <citation type="submission" date="2018-06" db="EMBL/GenBank/DDBJ databases">
        <title>Draft Genome Sequence of a Novel Marine Bacterium Related to the Verrucomicrobia.</title>
        <authorList>
            <person name="Vosseberg J."/>
            <person name="Martijn J."/>
            <person name="Ettema T.J.G."/>
        </authorList>
    </citation>
    <scope>NUCLEOTIDE SEQUENCE [LARGE SCALE GENOMIC DNA]</scope>
    <source>
        <strain evidence="3">TARA_B100001123</strain>
    </source>
</reference>
<comment type="subcellular location">
    <subcellularLocation>
        <location evidence="1">Cell membrane</location>
        <topology evidence="1">Peripheral membrane protein</topology>
        <orientation evidence="1">Cytoplasmic side</orientation>
    </subcellularLocation>
</comment>
<dbReference type="AlphaFoldDB" id="A0A2Z4AK31"/>
<dbReference type="KEGG" id="mtar:DF168_02036"/>
<name>A0A2Z4AK31_9BACT</name>
<evidence type="ECO:0000256" key="2">
    <source>
        <dbReference type="SAM" id="MobiDB-lite"/>
    </source>
</evidence>
<dbReference type="EMBL" id="CP029803">
    <property type="protein sequence ID" value="AWT60814.1"/>
    <property type="molecule type" value="Genomic_DNA"/>
</dbReference>
<dbReference type="NCBIfam" id="TIGR00278">
    <property type="entry name" value="membrane protein insertion efficiency factor YidD"/>
    <property type="match status" value="1"/>
</dbReference>
<protein>
    <recommendedName>
        <fullName evidence="1">Putative membrane protein insertion efficiency factor</fullName>
    </recommendedName>
</protein>
<dbReference type="PANTHER" id="PTHR33383">
    <property type="entry name" value="MEMBRANE PROTEIN INSERTION EFFICIENCY FACTOR-RELATED"/>
    <property type="match status" value="1"/>
</dbReference>
<sequence length="119" mass="13374">MVRFFEKCRSSPIPKIRGRNLLLLMGRWAAWLVRGYQILLSPLKQGLLGPQAACRFHPSCSQYALVSLRRFGLGLGAWLVVKRISKCHPFNDGGFDPVPGGDSEDKRAETEDRSEPSLF</sequence>
<evidence type="ECO:0000256" key="1">
    <source>
        <dbReference type="HAMAP-Rule" id="MF_00386"/>
    </source>
</evidence>
<organism evidence="3 4">
    <name type="scientific">Candidatus Moanibacter tarae</name>
    <dbReference type="NCBI Taxonomy" id="2200854"/>
    <lineage>
        <taxon>Bacteria</taxon>
        <taxon>Pseudomonadati</taxon>
        <taxon>Verrucomicrobiota</taxon>
        <taxon>Opitutia</taxon>
        <taxon>Puniceicoccales</taxon>
        <taxon>Puniceicoccales incertae sedis</taxon>
        <taxon>Candidatus Moanibacter</taxon>
    </lineage>
</organism>
<evidence type="ECO:0000313" key="4">
    <source>
        <dbReference type="Proteomes" id="UP000247465"/>
    </source>
</evidence>
<accession>A0A2Z4AK31</accession>
<feature type="region of interest" description="Disordered" evidence="2">
    <location>
        <begin position="89"/>
        <end position="119"/>
    </location>
</feature>
<dbReference type="InterPro" id="IPR002696">
    <property type="entry name" value="Membr_insert_effic_factor_YidD"/>
</dbReference>
<keyword evidence="1" id="KW-1003">Cell membrane</keyword>
<dbReference type="Pfam" id="PF01809">
    <property type="entry name" value="YidD"/>
    <property type="match status" value="1"/>
</dbReference>
<gene>
    <name evidence="3" type="primary">yidD</name>
    <name evidence="3" type="ORF">DF168_02036</name>
</gene>
<dbReference type="GO" id="GO:0005886">
    <property type="term" value="C:plasma membrane"/>
    <property type="evidence" value="ECO:0007669"/>
    <property type="project" value="UniProtKB-SubCell"/>
</dbReference>
<keyword evidence="1" id="KW-0472">Membrane</keyword>
<dbReference type="PANTHER" id="PTHR33383:SF1">
    <property type="entry name" value="MEMBRANE PROTEIN INSERTION EFFICIENCY FACTOR-RELATED"/>
    <property type="match status" value="1"/>
</dbReference>
<dbReference type="SMART" id="SM01234">
    <property type="entry name" value="Haemolytic"/>
    <property type="match status" value="1"/>
</dbReference>
<dbReference type="HAMAP" id="MF_00386">
    <property type="entry name" value="UPF0161_YidD"/>
    <property type="match status" value="1"/>
</dbReference>
<proteinExistence type="inferred from homology"/>
<comment type="function">
    <text evidence="1">Could be involved in insertion of integral membrane proteins into the membrane.</text>
</comment>
<dbReference type="Proteomes" id="UP000247465">
    <property type="component" value="Chromosome"/>
</dbReference>
<comment type="similarity">
    <text evidence="1">Belongs to the UPF0161 family.</text>
</comment>
<evidence type="ECO:0000313" key="3">
    <source>
        <dbReference type="EMBL" id="AWT60814.1"/>
    </source>
</evidence>
<feature type="compositionally biased region" description="Basic and acidic residues" evidence="2">
    <location>
        <begin position="103"/>
        <end position="119"/>
    </location>
</feature>